<evidence type="ECO:0000256" key="1">
    <source>
        <dbReference type="SAM" id="SignalP"/>
    </source>
</evidence>
<dbReference type="PANTHER" id="PTHR31890:SF9">
    <property type="entry name" value="PLANT INVERTASE_PECTIN METHYLESTERASE INHIBITOR SUPERFAMILY PROTEIN"/>
    <property type="match status" value="1"/>
</dbReference>
<feature type="signal peptide" evidence="1">
    <location>
        <begin position="1"/>
        <end position="27"/>
    </location>
</feature>
<gene>
    <name evidence="2" type="ORF">LLUT_LOCUS4083</name>
</gene>
<dbReference type="PANTHER" id="PTHR31890">
    <property type="entry name" value="PLANT INVERTASE/PECTIN METHYLESTERASE INHIBITOR SUPERFAMILY PROTEIN"/>
    <property type="match status" value="1"/>
</dbReference>
<reference evidence="2 3" key="1">
    <citation type="submission" date="2024-03" db="EMBL/GenBank/DDBJ databases">
        <authorList>
            <person name="Martinez-Hernandez J."/>
        </authorList>
    </citation>
    <scope>NUCLEOTIDE SEQUENCE [LARGE SCALE GENOMIC DNA]</scope>
</reference>
<dbReference type="SUPFAM" id="SSF101148">
    <property type="entry name" value="Plant invertase/pectin methylesterase inhibitor"/>
    <property type="match status" value="1"/>
</dbReference>
<dbReference type="AlphaFoldDB" id="A0AAV1W205"/>
<evidence type="ECO:0000313" key="2">
    <source>
        <dbReference type="EMBL" id="CAL0303023.1"/>
    </source>
</evidence>
<dbReference type="NCBIfam" id="TIGR01614">
    <property type="entry name" value="PME_inhib"/>
    <property type="match status" value="1"/>
</dbReference>
<comment type="caution">
    <text evidence="2">The sequence shown here is derived from an EMBL/GenBank/DDBJ whole genome shotgun (WGS) entry which is preliminary data.</text>
</comment>
<dbReference type="GO" id="GO:0004857">
    <property type="term" value="F:enzyme inhibitor activity"/>
    <property type="evidence" value="ECO:0007669"/>
    <property type="project" value="InterPro"/>
</dbReference>
<accession>A0AAV1W205</accession>
<keyword evidence="3" id="KW-1185">Reference proteome</keyword>
<evidence type="ECO:0000313" key="3">
    <source>
        <dbReference type="Proteomes" id="UP001497480"/>
    </source>
</evidence>
<dbReference type="Gene3D" id="1.20.140.40">
    <property type="entry name" value="Invertase/pectin methylesterase inhibitor family protein"/>
    <property type="match status" value="1"/>
</dbReference>
<dbReference type="Proteomes" id="UP001497480">
    <property type="component" value="Unassembled WGS sequence"/>
</dbReference>
<keyword evidence="1" id="KW-0732">Signal</keyword>
<organism evidence="2 3">
    <name type="scientific">Lupinus luteus</name>
    <name type="common">European yellow lupine</name>
    <dbReference type="NCBI Taxonomy" id="3873"/>
    <lineage>
        <taxon>Eukaryota</taxon>
        <taxon>Viridiplantae</taxon>
        <taxon>Streptophyta</taxon>
        <taxon>Embryophyta</taxon>
        <taxon>Tracheophyta</taxon>
        <taxon>Spermatophyta</taxon>
        <taxon>Magnoliopsida</taxon>
        <taxon>eudicotyledons</taxon>
        <taxon>Gunneridae</taxon>
        <taxon>Pentapetalae</taxon>
        <taxon>rosids</taxon>
        <taxon>fabids</taxon>
        <taxon>Fabales</taxon>
        <taxon>Fabaceae</taxon>
        <taxon>Papilionoideae</taxon>
        <taxon>50 kb inversion clade</taxon>
        <taxon>genistoids sensu lato</taxon>
        <taxon>core genistoids</taxon>
        <taxon>Genisteae</taxon>
        <taxon>Lupinus</taxon>
    </lineage>
</organism>
<dbReference type="EMBL" id="CAXHTB010000003">
    <property type="protein sequence ID" value="CAL0303023.1"/>
    <property type="molecule type" value="Genomic_DNA"/>
</dbReference>
<evidence type="ECO:0008006" key="4">
    <source>
        <dbReference type="Google" id="ProtNLM"/>
    </source>
</evidence>
<protein>
    <recommendedName>
        <fullName evidence="4">Pectinesterase inhibitor domain-containing protein</fullName>
    </recommendedName>
</protein>
<dbReference type="InterPro" id="IPR006501">
    <property type="entry name" value="Pectinesterase_inhib_dom"/>
</dbReference>
<dbReference type="InterPro" id="IPR035513">
    <property type="entry name" value="Invertase/methylesterase_inhib"/>
</dbReference>
<sequence>MNTSKVLCLLFTVSMILISHSLMAASGESLYEGLCRETKNPDCVPLLKDDPRIISAKNYLDLSRFILDVAEKKAKEGQEYMLQIAKEHPTERIILCANSLYASTILAFEGAKDDLIRDPWFAAYKARVAGDGPDYCAEAFKEANIENPPINKLVALVSTIAYFAANHLH</sequence>
<name>A0AAV1W205_LUPLU</name>
<proteinExistence type="predicted"/>
<feature type="chain" id="PRO_5043505818" description="Pectinesterase inhibitor domain-containing protein" evidence="1">
    <location>
        <begin position="28"/>
        <end position="169"/>
    </location>
</feature>